<dbReference type="Pfam" id="PF03445">
    <property type="entry name" value="DUF294"/>
    <property type="match status" value="1"/>
</dbReference>
<dbReference type="InterPro" id="IPR000595">
    <property type="entry name" value="cNMP-bd_dom"/>
</dbReference>
<dbReference type="Pfam" id="PF10335">
    <property type="entry name" value="DUF294_C"/>
    <property type="match status" value="1"/>
</dbReference>
<feature type="domain" description="Cyclic nucleotide-binding" evidence="3">
    <location>
        <begin position="11"/>
        <end position="125"/>
    </location>
</feature>
<dbReference type="AlphaFoldDB" id="B1Y6D3"/>
<sequence>MPSAFNFNASPFDCLNAPQRELVRHSVDIAYFPAGEPVLRSGDTPTHLFVIIKGHVSQFEGDELVATYGPDDSFDGRSLVTGRVNGRFVAAEEVVAYQLARQTVTELIAANATFAALLFSDLSQKLSALSERQSQHEMQSLTMARIQEVFLRAPVFVDAATDIVSVVRAFHANRTSNVLVRDDASVPSRLGIFTTTGLQRAILHGMPLDRLPVGELATFGLVSCEPSDYLFDALAMMIRHQVHRVVVIDRSGADPQVVGVLEQLDLLSFLSNHSYLITLQILEAQDLAALEAAAHQITRLITLLHRGGTRVGMIARLVQELNAKLFERAWQLVAPADLVANSCLFVMGSEGRGEQLLRTDQDNGLILRDGYTPPTDLADVCSRFSQALAGFGYPECPGGIMVSNPDWRHPAAEFGQRVRRWLQLPDGDSLMALAIFMDAHAVCGDHALLDQVRGEIFGLVGENDSLLTRFVAAIDAFNEGSGWWNRLLTLGTDEREALHLKKAGIFSLVHGVRAVALQQHVAATGTVDRIEALVAMGKLPKETGAELTDSLHYLMALRLKAALAEMDLGRPVTGTVDLGALTPLERDLLKDALGAVKRFKAMLRHRFHLDTM</sequence>
<dbReference type="eggNOG" id="COG2905">
    <property type="taxonomic scope" value="Bacteria"/>
</dbReference>
<keyword evidence="1 2" id="KW-0129">CBS domain</keyword>
<name>B1Y6D3_LEPCP</name>
<dbReference type="InterPro" id="IPR000644">
    <property type="entry name" value="CBS_dom"/>
</dbReference>
<keyword evidence="6" id="KW-1185">Reference proteome</keyword>
<dbReference type="RefSeq" id="WP_012347525.1">
    <property type="nucleotide sequence ID" value="NC_010524.1"/>
</dbReference>
<dbReference type="STRING" id="395495.Lcho_2504"/>
<evidence type="ECO:0000259" key="3">
    <source>
        <dbReference type="PROSITE" id="PS50042"/>
    </source>
</evidence>
<accession>B1Y6D3</accession>
<dbReference type="PANTHER" id="PTHR43080">
    <property type="entry name" value="CBS DOMAIN-CONTAINING PROTEIN CBSX3, MITOCHONDRIAL"/>
    <property type="match status" value="1"/>
</dbReference>
<dbReference type="PROSITE" id="PS51371">
    <property type="entry name" value="CBS"/>
    <property type="match status" value="1"/>
</dbReference>
<reference evidence="5 6" key="1">
    <citation type="submission" date="2008-03" db="EMBL/GenBank/DDBJ databases">
        <title>Complete sequence of Leptothrix cholodnii SP-6.</title>
        <authorList>
            <consortium name="US DOE Joint Genome Institute"/>
            <person name="Copeland A."/>
            <person name="Lucas S."/>
            <person name="Lapidus A."/>
            <person name="Glavina del Rio T."/>
            <person name="Dalin E."/>
            <person name="Tice H."/>
            <person name="Bruce D."/>
            <person name="Goodwin L."/>
            <person name="Pitluck S."/>
            <person name="Chertkov O."/>
            <person name="Brettin T."/>
            <person name="Detter J.C."/>
            <person name="Han C."/>
            <person name="Kuske C.R."/>
            <person name="Schmutz J."/>
            <person name="Larimer F."/>
            <person name="Land M."/>
            <person name="Hauser L."/>
            <person name="Kyrpides N."/>
            <person name="Lykidis A."/>
            <person name="Emerson D."/>
            <person name="Richardson P."/>
        </authorList>
    </citation>
    <scope>NUCLEOTIDE SEQUENCE [LARGE SCALE GENOMIC DNA]</scope>
    <source>
        <strain evidence="6">ATCC 51168 / LMG 8142 / SP-6</strain>
    </source>
</reference>
<keyword evidence="5" id="KW-0808">Transferase</keyword>
<dbReference type="OrthoDB" id="9808528at2"/>
<proteinExistence type="predicted"/>
<dbReference type="PROSITE" id="PS50042">
    <property type="entry name" value="CNMP_BINDING_3"/>
    <property type="match status" value="1"/>
</dbReference>
<dbReference type="GO" id="GO:0008773">
    <property type="term" value="F:[protein-PII] uridylyltransferase activity"/>
    <property type="evidence" value="ECO:0007669"/>
    <property type="project" value="InterPro"/>
</dbReference>
<dbReference type="InterPro" id="IPR051257">
    <property type="entry name" value="Diverse_CBS-Domain"/>
</dbReference>
<dbReference type="PANTHER" id="PTHR43080:SF2">
    <property type="entry name" value="CBS DOMAIN-CONTAINING PROTEIN"/>
    <property type="match status" value="1"/>
</dbReference>
<gene>
    <name evidence="5" type="ordered locus">Lcho_2504</name>
</gene>
<dbReference type="InterPro" id="IPR018821">
    <property type="entry name" value="DUF294_put_nucleoTrafse_sb-bd"/>
</dbReference>
<evidence type="ECO:0000259" key="4">
    <source>
        <dbReference type="PROSITE" id="PS51371"/>
    </source>
</evidence>
<evidence type="ECO:0000256" key="2">
    <source>
        <dbReference type="PROSITE-ProRule" id="PRU00703"/>
    </source>
</evidence>
<dbReference type="Proteomes" id="UP000001693">
    <property type="component" value="Chromosome"/>
</dbReference>
<dbReference type="InterPro" id="IPR046342">
    <property type="entry name" value="CBS_dom_sf"/>
</dbReference>
<organism evidence="5 6">
    <name type="scientific">Leptothrix cholodnii (strain ATCC 51168 / LMG 8142 / SP-6)</name>
    <name type="common">Leptothrix discophora (strain SP-6)</name>
    <dbReference type="NCBI Taxonomy" id="395495"/>
    <lineage>
        <taxon>Bacteria</taxon>
        <taxon>Pseudomonadati</taxon>
        <taxon>Pseudomonadota</taxon>
        <taxon>Betaproteobacteria</taxon>
        <taxon>Burkholderiales</taxon>
        <taxon>Sphaerotilaceae</taxon>
        <taxon>Leptothrix</taxon>
    </lineage>
</organism>
<dbReference type="InterPro" id="IPR014710">
    <property type="entry name" value="RmlC-like_jellyroll"/>
</dbReference>
<dbReference type="KEGG" id="lch:Lcho_2504"/>
<dbReference type="Gene3D" id="2.60.120.10">
    <property type="entry name" value="Jelly Rolls"/>
    <property type="match status" value="1"/>
</dbReference>
<evidence type="ECO:0000313" key="6">
    <source>
        <dbReference type="Proteomes" id="UP000001693"/>
    </source>
</evidence>
<dbReference type="Gene3D" id="3.10.580.10">
    <property type="entry name" value="CBS-domain"/>
    <property type="match status" value="1"/>
</dbReference>
<dbReference type="InterPro" id="IPR018490">
    <property type="entry name" value="cNMP-bd_dom_sf"/>
</dbReference>
<dbReference type="CDD" id="cd05401">
    <property type="entry name" value="NT_GlnE_GlnD_like"/>
    <property type="match status" value="1"/>
</dbReference>
<dbReference type="SMART" id="SM00116">
    <property type="entry name" value="CBS"/>
    <property type="match status" value="1"/>
</dbReference>
<feature type="domain" description="CBS" evidence="4">
    <location>
        <begin position="217"/>
        <end position="276"/>
    </location>
</feature>
<evidence type="ECO:0000256" key="1">
    <source>
        <dbReference type="ARBA" id="ARBA00023122"/>
    </source>
</evidence>
<dbReference type="InterPro" id="IPR005105">
    <property type="entry name" value="GlnD_Uridyltrans_N"/>
</dbReference>
<dbReference type="HOGENOM" id="CLU_027866_1_0_4"/>
<dbReference type="CDD" id="cd00038">
    <property type="entry name" value="CAP_ED"/>
    <property type="match status" value="1"/>
</dbReference>
<protein>
    <submittedName>
        <fullName evidence="5">Putative CBS domain and cyclic nucleotide-regulated nucleotidyltransferase</fullName>
    </submittedName>
</protein>
<dbReference type="Pfam" id="PF00027">
    <property type="entry name" value="cNMP_binding"/>
    <property type="match status" value="1"/>
</dbReference>
<dbReference type="EMBL" id="CP001013">
    <property type="protein sequence ID" value="ACB34769.1"/>
    <property type="molecule type" value="Genomic_DNA"/>
</dbReference>
<dbReference type="Pfam" id="PF00571">
    <property type="entry name" value="CBS"/>
    <property type="match status" value="1"/>
</dbReference>
<dbReference type="SMART" id="SM00100">
    <property type="entry name" value="cNMP"/>
    <property type="match status" value="1"/>
</dbReference>
<evidence type="ECO:0000313" key="5">
    <source>
        <dbReference type="EMBL" id="ACB34769.1"/>
    </source>
</evidence>
<dbReference type="SUPFAM" id="SSF51206">
    <property type="entry name" value="cAMP-binding domain-like"/>
    <property type="match status" value="1"/>
</dbReference>
<dbReference type="SUPFAM" id="SSF54631">
    <property type="entry name" value="CBS-domain pair"/>
    <property type="match status" value="1"/>
</dbReference>